<reference evidence="1 2" key="1">
    <citation type="journal article" date="2019" name="ACS Chem. Biol.">
        <title>Identification and Mobilization of a Cryptic Antibiotic Biosynthesis Gene Locus from a Human-Pathogenic Nocardia Isolate.</title>
        <authorList>
            <person name="Herisse M."/>
            <person name="Ishida K."/>
            <person name="Porter J.L."/>
            <person name="Howden B."/>
            <person name="Hertweck C."/>
            <person name="Stinear T.P."/>
            <person name="Pidot S.J."/>
        </authorList>
    </citation>
    <scope>NUCLEOTIDE SEQUENCE [LARGE SCALE GENOMIC DNA]</scope>
    <source>
        <strain evidence="1 2">AUSMDU00012717</strain>
    </source>
</reference>
<dbReference type="EMBL" id="CP046172">
    <property type="protein sequence ID" value="QIS14514.1"/>
    <property type="molecule type" value="Genomic_DNA"/>
</dbReference>
<gene>
    <name evidence="1" type="ORF">F5544_33390</name>
</gene>
<name>A0A6G9YMS7_9NOCA</name>
<evidence type="ECO:0000313" key="1">
    <source>
        <dbReference type="EMBL" id="QIS14514.1"/>
    </source>
</evidence>
<evidence type="ECO:0000313" key="2">
    <source>
        <dbReference type="Proteomes" id="UP000503540"/>
    </source>
</evidence>
<dbReference type="Proteomes" id="UP000503540">
    <property type="component" value="Chromosome"/>
</dbReference>
<dbReference type="AlphaFoldDB" id="A0A6G9YMS7"/>
<dbReference type="RefSeq" id="WP_167476917.1">
    <property type="nucleotide sequence ID" value="NZ_CP046172.1"/>
</dbReference>
<protein>
    <submittedName>
        <fullName evidence="1">Uncharacterized protein</fullName>
    </submittedName>
</protein>
<sequence>MTGPIEQATDPTQRTVALARATVSDGRGPDADPAEQARAQRNRDLLGALPAPLERELVARAAHLIRHSPGPILDQLRTEPEQLAAAWRVPVEQARIRLRDRW</sequence>
<organism evidence="1 2">
    <name type="scientific">Nocardia arthritidis</name>
    <dbReference type="NCBI Taxonomy" id="228602"/>
    <lineage>
        <taxon>Bacteria</taxon>
        <taxon>Bacillati</taxon>
        <taxon>Actinomycetota</taxon>
        <taxon>Actinomycetes</taxon>
        <taxon>Mycobacteriales</taxon>
        <taxon>Nocardiaceae</taxon>
        <taxon>Nocardia</taxon>
    </lineage>
</organism>
<dbReference type="KEGG" id="nah:F5544_33390"/>
<accession>A0A6G9YMS7</accession>
<keyword evidence="2" id="KW-1185">Reference proteome</keyword>
<proteinExistence type="predicted"/>